<dbReference type="NCBIfam" id="TIGR00525">
    <property type="entry name" value="folB"/>
    <property type="match status" value="1"/>
</dbReference>
<dbReference type="Proteomes" id="UP000538292">
    <property type="component" value="Unassembled WGS sequence"/>
</dbReference>
<feature type="domain" description="Dihydroneopterin aldolase/epimerase" evidence="7">
    <location>
        <begin position="4"/>
        <end position="116"/>
    </location>
</feature>
<keyword evidence="5 6" id="KW-0456">Lyase</keyword>
<evidence type="ECO:0000259" key="7">
    <source>
        <dbReference type="SMART" id="SM00905"/>
    </source>
</evidence>
<evidence type="ECO:0000256" key="2">
    <source>
        <dbReference type="ARBA" id="ARBA00005013"/>
    </source>
</evidence>
<evidence type="ECO:0000313" key="8">
    <source>
        <dbReference type="EMBL" id="MBA4601272.1"/>
    </source>
</evidence>
<reference evidence="8 9" key="1">
    <citation type="submission" date="2020-07" db="EMBL/GenBank/DDBJ databases">
        <title>Thermoactinomyces phylogeny.</title>
        <authorList>
            <person name="Dunlap C."/>
        </authorList>
    </citation>
    <scope>NUCLEOTIDE SEQUENCE [LARGE SCALE GENOMIC DNA]</scope>
    <source>
        <strain evidence="8 9">AMNI-1</strain>
    </source>
</reference>
<evidence type="ECO:0000256" key="6">
    <source>
        <dbReference type="RuleBase" id="RU362079"/>
    </source>
</evidence>
<evidence type="ECO:0000256" key="3">
    <source>
        <dbReference type="ARBA" id="ARBA00005708"/>
    </source>
</evidence>
<dbReference type="PANTHER" id="PTHR42844">
    <property type="entry name" value="DIHYDRONEOPTERIN ALDOLASE 1-RELATED"/>
    <property type="match status" value="1"/>
</dbReference>
<dbReference type="EMBL" id="JACEOL010000007">
    <property type="protein sequence ID" value="MBA4601272.1"/>
    <property type="molecule type" value="Genomic_DNA"/>
</dbReference>
<dbReference type="GO" id="GO:0004150">
    <property type="term" value="F:dihydroneopterin aldolase activity"/>
    <property type="evidence" value="ECO:0007669"/>
    <property type="project" value="UniProtKB-UniRule"/>
</dbReference>
<dbReference type="Pfam" id="PF02152">
    <property type="entry name" value="FolB"/>
    <property type="match status" value="1"/>
</dbReference>
<gene>
    <name evidence="8" type="primary">folB</name>
    <name evidence="8" type="ORF">H2C83_02805</name>
</gene>
<comment type="caution">
    <text evidence="8">The sequence shown here is derived from an EMBL/GenBank/DDBJ whole genome shotgun (WGS) entry which is preliminary data.</text>
</comment>
<sequence>MDKIFMNRLSFYAYHGTFPEENRLGQRFYVDLELILDLRQAGTTDDLEKTVDYTKVYERVRQEMTETRVKLIERLAEQIARRLLADFPIAEVMVRITKPNPPIPGHFESVGVEIVRKRHES</sequence>
<comment type="pathway">
    <text evidence="2 6">Cofactor biosynthesis; tetrahydrofolate biosynthesis; 2-amino-4-hydroxy-6-hydroxymethyl-7,8-dihydropteridine diphosphate from 7,8-dihydroneopterin triphosphate: step 3/4.</text>
</comment>
<dbReference type="GO" id="GO:0005737">
    <property type="term" value="C:cytoplasm"/>
    <property type="evidence" value="ECO:0007669"/>
    <property type="project" value="TreeGrafter"/>
</dbReference>
<proteinExistence type="inferred from homology"/>
<keyword evidence="9" id="KW-1185">Reference proteome</keyword>
<dbReference type="InterPro" id="IPR043133">
    <property type="entry name" value="GTP-CH-I_C/QueF"/>
</dbReference>
<evidence type="ECO:0000313" key="9">
    <source>
        <dbReference type="Proteomes" id="UP000538292"/>
    </source>
</evidence>
<comment type="catalytic activity">
    <reaction evidence="1 6">
        <text>7,8-dihydroneopterin = 6-hydroxymethyl-7,8-dihydropterin + glycolaldehyde</text>
        <dbReference type="Rhea" id="RHEA:10540"/>
        <dbReference type="ChEBI" id="CHEBI:17001"/>
        <dbReference type="ChEBI" id="CHEBI:17071"/>
        <dbReference type="ChEBI" id="CHEBI:44841"/>
        <dbReference type="EC" id="4.1.2.25"/>
    </reaction>
</comment>
<dbReference type="NCBIfam" id="TIGR00526">
    <property type="entry name" value="folB_dom"/>
    <property type="match status" value="1"/>
</dbReference>
<dbReference type="FunFam" id="3.30.1130.10:FF:000003">
    <property type="entry name" value="7,8-dihydroneopterin aldolase"/>
    <property type="match status" value="1"/>
</dbReference>
<dbReference type="RefSeq" id="WP_181737566.1">
    <property type="nucleotide sequence ID" value="NZ_JACEOL010000007.1"/>
</dbReference>
<dbReference type="CDD" id="cd00534">
    <property type="entry name" value="DHNA_DHNTPE"/>
    <property type="match status" value="1"/>
</dbReference>
<dbReference type="InterPro" id="IPR006156">
    <property type="entry name" value="Dihydroneopterin_aldolase"/>
</dbReference>
<dbReference type="SUPFAM" id="SSF55620">
    <property type="entry name" value="Tetrahydrobiopterin biosynthesis enzymes-like"/>
    <property type="match status" value="1"/>
</dbReference>
<dbReference type="PANTHER" id="PTHR42844:SF1">
    <property type="entry name" value="DIHYDRONEOPTERIN ALDOLASE 1-RELATED"/>
    <property type="match status" value="1"/>
</dbReference>
<accession>A0A7W1XQ71</accession>
<dbReference type="Gene3D" id="3.30.1130.10">
    <property type="match status" value="1"/>
</dbReference>
<protein>
    <recommendedName>
        <fullName evidence="6">7,8-dihydroneopterin aldolase</fullName>
        <ecNumber evidence="6">4.1.2.25</ecNumber>
    </recommendedName>
</protein>
<evidence type="ECO:0000256" key="5">
    <source>
        <dbReference type="ARBA" id="ARBA00023239"/>
    </source>
</evidence>
<evidence type="ECO:0000256" key="1">
    <source>
        <dbReference type="ARBA" id="ARBA00001353"/>
    </source>
</evidence>
<evidence type="ECO:0000256" key="4">
    <source>
        <dbReference type="ARBA" id="ARBA00022909"/>
    </source>
</evidence>
<dbReference type="SMART" id="SM00905">
    <property type="entry name" value="FolB"/>
    <property type="match status" value="1"/>
</dbReference>
<dbReference type="UniPathway" id="UPA00077">
    <property type="reaction ID" value="UER00154"/>
</dbReference>
<dbReference type="GO" id="GO:0046656">
    <property type="term" value="P:folic acid biosynthetic process"/>
    <property type="evidence" value="ECO:0007669"/>
    <property type="project" value="UniProtKB-UniRule"/>
</dbReference>
<comment type="similarity">
    <text evidence="3 6">Belongs to the DHNA family.</text>
</comment>
<comment type="function">
    <text evidence="6">Catalyzes the conversion of 7,8-dihydroneopterin to 6-hydroxymethyl-7,8-dihydropterin.</text>
</comment>
<dbReference type="AlphaFoldDB" id="A0A7W1XQ71"/>
<name>A0A7W1XQ71_9BACL</name>
<keyword evidence="4 6" id="KW-0289">Folate biosynthesis</keyword>
<dbReference type="InterPro" id="IPR006157">
    <property type="entry name" value="FolB_dom"/>
</dbReference>
<organism evidence="8 9">
    <name type="scientific">Thermoactinomyces mirandus</name>
    <dbReference type="NCBI Taxonomy" id="2756294"/>
    <lineage>
        <taxon>Bacteria</taxon>
        <taxon>Bacillati</taxon>
        <taxon>Bacillota</taxon>
        <taxon>Bacilli</taxon>
        <taxon>Bacillales</taxon>
        <taxon>Thermoactinomycetaceae</taxon>
        <taxon>Thermoactinomyces</taxon>
    </lineage>
</organism>
<dbReference type="EC" id="4.1.2.25" evidence="6"/>
<dbReference type="GO" id="GO:0046654">
    <property type="term" value="P:tetrahydrofolate biosynthetic process"/>
    <property type="evidence" value="ECO:0007669"/>
    <property type="project" value="UniProtKB-UniRule"/>
</dbReference>